<dbReference type="InterPro" id="IPR036737">
    <property type="entry name" value="OmpA-like_sf"/>
</dbReference>
<dbReference type="NCBIfam" id="TIGR03349">
    <property type="entry name" value="IV_VI_DotU"/>
    <property type="match status" value="1"/>
</dbReference>
<dbReference type="Proteomes" id="UP000471751">
    <property type="component" value="Unassembled WGS sequence"/>
</dbReference>
<dbReference type="Pfam" id="PF09850">
    <property type="entry name" value="DotU"/>
    <property type="match status" value="1"/>
</dbReference>
<keyword evidence="2" id="KW-1133">Transmembrane helix</keyword>
<organism evidence="4 5">
    <name type="scientific">Pseudomonas laurentiana</name>
    <dbReference type="NCBI Taxonomy" id="2364649"/>
    <lineage>
        <taxon>Bacteria</taxon>
        <taxon>Pseudomonadati</taxon>
        <taxon>Pseudomonadota</taxon>
        <taxon>Gammaproteobacteria</taxon>
        <taxon>Pseudomonadales</taxon>
        <taxon>Pseudomonadaceae</taxon>
        <taxon>Pseudomonas</taxon>
    </lineage>
</organism>
<evidence type="ECO:0000313" key="4">
    <source>
        <dbReference type="EMBL" id="NES09127.1"/>
    </source>
</evidence>
<keyword evidence="5" id="KW-1185">Reference proteome</keyword>
<reference evidence="4 5" key="1">
    <citation type="submission" date="2020-02" db="EMBL/GenBank/DDBJ databases">
        <title>Broccoli isolated Pseudomonas sp.</title>
        <authorList>
            <person name="Fujikawa T."/>
            <person name="Sawada H."/>
        </authorList>
    </citation>
    <scope>NUCLEOTIDE SEQUENCE [LARGE SCALE GENOMIC DNA]</scope>
    <source>
        <strain evidence="4 5">JCM 32154</strain>
    </source>
</reference>
<dbReference type="GO" id="GO:0016020">
    <property type="term" value="C:membrane"/>
    <property type="evidence" value="ECO:0007669"/>
    <property type="project" value="UniProtKB-UniRule"/>
</dbReference>
<dbReference type="NCBIfam" id="NF038228">
    <property type="entry name" value="IcmH_DotU_IVB"/>
    <property type="match status" value="1"/>
</dbReference>
<accession>A0A6I5RMC9</accession>
<dbReference type="CDD" id="cd07185">
    <property type="entry name" value="OmpA_C-like"/>
    <property type="match status" value="1"/>
</dbReference>
<dbReference type="AlphaFoldDB" id="A0A6I5RMC9"/>
<dbReference type="SUPFAM" id="SSF103088">
    <property type="entry name" value="OmpA-like"/>
    <property type="match status" value="1"/>
</dbReference>
<feature type="transmembrane region" description="Helical" evidence="2">
    <location>
        <begin position="219"/>
        <end position="239"/>
    </location>
</feature>
<dbReference type="InterPro" id="IPR017732">
    <property type="entry name" value="T4/T6SS_DotU"/>
</dbReference>
<dbReference type="Gene3D" id="1.25.40.590">
    <property type="entry name" value="Type IV / VI secretion system, DotU"/>
    <property type="match status" value="1"/>
</dbReference>
<evidence type="ECO:0000256" key="1">
    <source>
        <dbReference type="PROSITE-ProRule" id="PRU00473"/>
    </source>
</evidence>
<dbReference type="PROSITE" id="PS51123">
    <property type="entry name" value="OMPA_2"/>
    <property type="match status" value="1"/>
</dbReference>
<dbReference type="PANTHER" id="PTHR38033:SF1">
    <property type="entry name" value="DOTU FAMILY TYPE IV_VI SECRETION SYSTEM PROTEIN"/>
    <property type="match status" value="1"/>
</dbReference>
<proteinExistence type="predicted"/>
<sequence length="404" mass="44906">MKRRFWTPLATVKARWGAPALPAPTEQPLEALPPLSSEGLGLHASDLLYEVVLLRSLEHAPDLDDLRAHLVTQMRTFHRKAVDDGVSINMVERAQYAICTLLDETISSAEWGRGEWSKHSLLMIFHGQTSGGDGFFGYLDAAELKPQENLPLLEVMYLCLALGLEGRYRIQSEGRAALAMRRNHLFETIRMQRGYVPTVHLEEQVRAWPIGRFTRRRRVVWWGCGALLVLLAAGLAYHLESRSYQTLVRLQALEQAPLNSLAQQLALELSADVRAGRLYLLEDGLGVRITISSSGLFAAGGSEVASLYQPVLKRIAAALEQWPVHINVIGHSDDTPVATHLVSNQALSLARAETVLRALVGNDIDPQRYTAEGRGELEPLFANDSPDNRARNRRVEIFAYPAEG</sequence>
<feature type="domain" description="OmpA-like" evidence="3">
    <location>
        <begin position="284"/>
        <end position="403"/>
    </location>
</feature>
<comment type="caution">
    <text evidence="4">The sequence shown here is derived from an EMBL/GenBank/DDBJ whole genome shotgun (WGS) entry which is preliminary data.</text>
</comment>
<keyword evidence="1 2" id="KW-0472">Membrane</keyword>
<evidence type="ECO:0000259" key="3">
    <source>
        <dbReference type="PROSITE" id="PS51123"/>
    </source>
</evidence>
<evidence type="ECO:0000313" key="5">
    <source>
        <dbReference type="Proteomes" id="UP000471751"/>
    </source>
</evidence>
<dbReference type="InterPro" id="IPR006665">
    <property type="entry name" value="OmpA-like"/>
</dbReference>
<keyword evidence="2" id="KW-0812">Transmembrane</keyword>
<dbReference type="PANTHER" id="PTHR38033">
    <property type="entry name" value="MEMBRANE PROTEIN-RELATED"/>
    <property type="match status" value="1"/>
</dbReference>
<dbReference type="EMBL" id="JAAHBT010000038">
    <property type="protein sequence ID" value="NES09127.1"/>
    <property type="molecule type" value="Genomic_DNA"/>
</dbReference>
<gene>
    <name evidence="4" type="ORF">G3O07_04310</name>
</gene>
<dbReference type="Pfam" id="PF00691">
    <property type="entry name" value="OmpA"/>
    <property type="match status" value="1"/>
</dbReference>
<dbReference type="Gene3D" id="3.30.1330.60">
    <property type="entry name" value="OmpA-like domain"/>
    <property type="match status" value="1"/>
</dbReference>
<name>A0A6I5RMC9_9PSED</name>
<dbReference type="InterPro" id="IPR038522">
    <property type="entry name" value="T4/T6SS_DotU_sf"/>
</dbReference>
<dbReference type="RefSeq" id="WP_163932987.1">
    <property type="nucleotide sequence ID" value="NZ_BMQU01000002.1"/>
</dbReference>
<protein>
    <submittedName>
        <fullName evidence="4">OmpA family protein</fullName>
    </submittedName>
</protein>
<evidence type="ECO:0000256" key="2">
    <source>
        <dbReference type="SAM" id="Phobius"/>
    </source>
</evidence>